<feature type="transmembrane region" description="Helical" evidence="1">
    <location>
        <begin position="406"/>
        <end position="427"/>
    </location>
</feature>
<dbReference type="Gene3D" id="1.20.1640.10">
    <property type="entry name" value="Multidrug efflux transporter AcrB transmembrane domain"/>
    <property type="match status" value="3"/>
</dbReference>
<feature type="transmembrane region" description="Helical" evidence="1">
    <location>
        <begin position="1157"/>
        <end position="1180"/>
    </location>
</feature>
<dbReference type="SUPFAM" id="SSF82866">
    <property type="entry name" value="Multidrug efflux transporter AcrB transmembrane domain"/>
    <property type="match status" value="2"/>
</dbReference>
<feature type="transmembrane region" description="Helical" evidence="1">
    <location>
        <begin position="585"/>
        <end position="607"/>
    </location>
</feature>
<dbReference type="Pfam" id="PF00873">
    <property type="entry name" value="ACR_tran"/>
    <property type="match status" value="2"/>
</dbReference>
<dbReference type="Gene3D" id="3.30.70.1320">
    <property type="entry name" value="Multidrug efflux transporter AcrB pore domain like"/>
    <property type="match status" value="1"/>
</dbReference>
<evidence type="ECO:0000256" key="1">
    <source>
        <dbReference type="SAM" id="Phobius"/>
    </source>
</evidence>
<dbReference type="RefSeq" id="WP_076348081.1">
    <property type="nucleotide sequence ID" value="NZ_CP019082.1"/>
</dbReference>
<dbReference type="PRINTS" id="PR00702">
    <property type="entry name" value="ACRIFLAVINRP"/>
</dbReference>
<feature type="transmembrane region" description="Helical" evidence="1">
    <location>
        <begin position="1187"/>
        <end position="1208"/>
    </location>
</feature>
<evidence type="ECO:0000313" key="3">
    <source>
        <dbReference type="Proteomes" id="UP000186309"/>
    </source>
</evidence>
<dbReference type="InterPro" id="IPR001036">
    <property type="entry name" value="Acrflvin-R"/>
</dbReference>
<name>A0A1U7CTI5_9BACT</name>
<gene>
    <name evidence="2" type="primary">cusA_2</name>
    <name evidence="2" type="ORF">BSF38_03725</name>
</gene>
<feature type="transmembrane region" description="Helical" evidence="1">
    <location>
        <begin position="374"/>
        <end position="394"/>
    </location>
</feature>
<accession>A0A1U7CTI5</accession>
<dbReference type="SUPFAM" id="SSF82714">
    <property type="entry name" value="Multidrug efflux transporter AcrB TolC docking domain, DN and DC subdomains"/>
    <property type="match status" value="2"/>
</dbReference>
<dbReference type="STRING" id="1387353.BSF38_03725"/>
<dbReference type="EMBL" id="CP019082">
    <property type="protein sequence ID" value="APW62193.1"/>
    <property type="molecule type" value="Genomic_DNA"/>
</dbReference>
<dbReference type="OrthoDB" id="9798415at2"/>
<sequence>MIDAIIRFSIRRRWLVIASALVMAALGVWAVRETPVDAIPDLSENQILVFTEWKGHSPREIEDQVTYPLVLELNGIRGVRVVRSSSEVGFALVSVIFHDATPLDEARRLVGERLARAQGRLPQNVRPELTPDALATGQIFWYTVEGGGLDLGRLRAVQDWYVRPQLGSVPGVAEVSSVGGFPTEYQIAVDPGLLKARGVLLKDVLDSVAASNSSAGGHVVEQGNAETVVQGVGWLGASPRLGDAGFDRDRAVRDLEEVVVPTIAGGVVRLAELANVAIGPGSRRGVLEKDGDEVVGGVVLMAAGENPLEVTRRIQAKLGEVRAGLPPGVRVRPFYDRTPLIEGAIATVSTTVVEAMVSATICVLIVLLHFRTSLVIAVTLPLAALGSFLIMAVLRRVGVLDVQANAMSLAGIAISIGVLVDSSIVMAENVMHRLHDHFGDRPVRGDVAHIVLPACLAVGRPIIFSVVIMLLSFLPVLALGGVEGKMFRPLAYTKSFALVTVAVLSITLVPALCTILVRGRLRSEQDNPLVRSVIEVYRPVLSYLLDRPQVMAWVISCTFLIGLAPLGNRVVFLGALGLAVTATALLARSAWGLTLAPASLVIIALLAEQNMQPLGREFITPLDEGMVMDMPITVPRATVSEVVDDLKARDMILCRFPEVDMVVGKGGRAETPTDPAPIDMIETMVNFRPRAFWPRRKLREADARSQLAAALDALVAREVLAAPEARQAMLDEALEESIARFDVVIRETAYQRYQELVRESSGVSPTSLNPSDPEEARLVPRWRAHVRRVDGELLDRAAPVFTRIAVDELLNRGEIRDPRVAAHHAKAKAFQNEAIAALLRPPGPGGSGGEGHHHGGRPASAIAFEPQPLLDEIRDELSRRFARGVMLWQIERDELVGFGGELDRAVPMPGWTNVWTMPIQNRVDMLATGVNTPIGVRVLGDDLDDVVRTSEAIAAVVKTIPGAVDVVADPIRGKSYLEIRFDRRKAAQLGVSIGEANKVIETALAGTTATTTVEGRERHPVVVRYARARREDDEAIRRLLVPARGGPADGPRVRQVPLSDFAEVGLVEGPASIKGENGLLRNYVRLNATDQDPVAFVARAREVVSAHVPLPAGVFVEWTGQFEHEVRSRRTLAVVVPLVIVLIFVVLYLTYLDLADAALMLTAIPGAAAGGLFFQWLLGLKLSVTVWIGYIACFGMATSTGIIMLVYLREAVERAGGLERLDLDGLRKAVIDGAVHRLRPKLLTEGTVVIGLAPMLWASGPASEIIRPMAAPVLGGVLVADEVIDLLLPVLFYWVRRRRWERLQRRRSVNADALTT</sequence>
<keyword evidence="1" id="KW-1133">Transmembrane helix</keyword>
<dbReference type="SUPFAM" id="SSF82693">
    <property type="entry name" value="Multidrug efflux transporter AcrB pore domain, PN1, PN2, PC1 and PC2 subdomains"/>
    <property type="match status" value="2"/>
</dbReference>
<dbReference type="PANTHER" id="PTHR32063">
    <property type="match status" value="1"/>
</dbReference>
<dbReference type="Proteomes" id="UP000186309">
    <property type="component" value="Chromosome"/>
</dbReference>
<dbReference type="GO" id="GO:0042910">
    <property type="term" value="F:xenobiotic transmembrane transporter activity"/>
    <property type="evidence" value="ECO:0007669"/>
    <property type="project" value="TreeGrafter"/>
</dbReference>
<dbReference type="InterPro" id="IPR027463">
    <property type="entry name" value="AcrB_DN_DC_subdom"/>
</dbReference>
<evidence type="ECO:0000313" key="2">
    <source>
        <dbReference type="EMBL" id="APW62193.1"/>
    </source>
</evidence>
<dbReference type="KEGG" id="pbor:BSF38_03725"/>
<keyword evidence="1" id="KW-0472">Membrane</keyword>
<keyword evidence="1" id="KW-0812">Transmembrane</keyword>
<protein>
    <submittedName>
        <fullName evidence="2">Cation efflux system protein CusA</fullName>
    </submittedName>
</protein>
<feature type="transmembrane region" description="Helical" evidence="1">
    <location>
        <begin position="344"/>
        <end position="367"/>
    </location>
</feature>
<dbReference type="Gene3D" id="3.30.70.1440">
    <property type="entry name" value="Multidrug efflux transporter AcrB pore domain"/>
    <property type="match status" value="2"/>
</dbReference>
<feature type="transmembrane region" description="Helical" evidence="1">
    <location>
        <begin position="447"/>
        <end position="476"/>
    </location>
</feature>
<feature type="transmembrane region" description="Helical" evidence="1">
    <location>
        <begin position="1273"/>
        <end position="1295"/>
    </location>
</feature>
<keyword evidence="3" id="KW-1185">Reference proteome</keyword>
<dbReference type="PANTHER" id="PTHR32063:SF19">
    <property type="entry name" value="CATION EFFLUX SYSTEM PROTEIN CUSA"/>
    <property type="match status" value="1"/>
</dbReference>
<organism evidence="2 3">
    <name type="scientific">Paludisphaera borealis</name>
    <dbReference type="NCBI Taxonomy" id="1387353"/>
    <lineage>
        <taxon>Bacteria</taxon>
        <taxon>Pseudomonadati</taxon>
        <taxon>Planctomycetota</taxon>
        <taxon>Planctomycetia</taxon>
        <taxon>Isosphaerales</taxon>
        <taxon>Isosphaeraceae</taxon>
        <taxon>Paludisphaera</taxon>
    </lineage>
</organism>
<feature type="transmembrane region" description="Helical" evidence="1">
    <location>
        <begin position="1131"/>
        <end position="1151"/>
    </location>
</feature>
<proteinExistence type="predicted"/>
<dbReference type="Gene3D" id="3.30.70.1430">
    <property type="entry name" value="Multidrug efflux transporter AcrB pore domain"/>
    <property type="match status" value="2"/>
</dbReference>
<dbReference type="Gene3D" id="3.30.2090.10">
    <property type="entry name" value="Multidrug efflux transporter AcrB TolC docking domain, DN and DC subdomains"/>
    <property type="match status" value="2"/>
</dbReference>
<feature type="transmembrane region" description="Helical" evidence="1">
    <location>
        <begin position="496"/>
        <end position="517"/>
    </location>
</feature>
<feature type="transmembrane region" description="Helical" evidence="1">
    <location>
        <begin position="550"/>
        <end position="579"/>
    </location>
</feature>
<dbReference type="GO" id="GO:0005886">
    <property type="term" value="C:plasma membrane"/>
    <property type="evidence" value="ECO:0007669"/>
    <property type="project" value="TreeGrafter"/>
</dbReference>
<reference evidence="3" key="1">
    <citation type="submission" date="2016-12" db="EMBL/GenBank/DDBJ databases">
        <title>Comparative genomics of four Isosphaeraceae planctomycetes: a common pool of plasmids and glycoside hydrolase genes.</title>
        <authorList>
            <person name="Ivanova A."/>
        </authorList>
    </citation>
    <scope>NUCLEOTIDE SEQUENCE [LARGE SCALE GENOMIC DNA]</scope>
    <source>
        <strain evidence="3">PX4</strain>
    </source>
</reference>